<reference evidence="2 3" key="1">
    <citation type="journal article" date="2020" name="Biotechnol. Biofuels">
        <title>New insights from the biogas microbiome by comprehensive genome-resolved metagenomics of nearly 1600 species originating from multiple anaerobic digesters.</title>
        <authorList>
            <person name="Campanaro S."/>
            <person name="Treu L."/>
            <person name="Rodriguez-R L.M."/>
            <person name="Kovalovszki A."/>
            <person name="Ziels R.M."/>
            <person name="Maus I."/>
            <person name="Zhu X."/>
            <person name="Kougias P.G."/>
            <person name="Basile A."/>
            <person name="Luo G."/>
            <person name="Schluter A."/>
            <person name="Konstantinidis K.T."/>
            <person name="Angelidaki I."/>
        </authorList>
    </citation>
    <scope>NUCLEOTIDE SEQUENCE [LARGE SCALE GENOMIC DNA]</scope>
    <source>
        <strain evidence="2">AS27yjCOA_65</strain>
    </source>
</reference>
<sequence length="325" mass="36485">MLPSKESKLNREARKKNEGEGSKESVNPLSSFLSKLGDEILVSDLQTLAPGHFVRVPNITPKIPDGIPVVGIVTKNLNGDARRLLVACLGLDTERAFTYSFLRYATIPLSTFQFVLQADRVTEMADALMKGNIEAALSILPDTTQLNAAKEFFALNVLPAILEVRSQAENQRDWSHVNIYEIKRLKGYYQACNQFGKGPKDWKGLLINGSRFFRYSLGGELSQEEIESIVKATEVRIRELKRRAQLVYTSDALEELRAELKMRWSKAVTDYQTLRSNKEPNKSAFSEFSSENLMKHRGILALSINPQTGRSDINYLLKEVIGATA</sequence>
<protein>
    <submittedName>
        <fullName evidence="2">Uncharacterized protein</fullName>
    </submittedName>
</protein>
<evidence type="ECO:0000313" key="3">
    <source>
        <dbReference type="Proteomes" id="UP000524246"/>
    </source>
</evidence>
<gene>
    <name evidence="2" type="ORF">GYA55_12880</name>
</gene>
<evidence type="ECO:0000256" key="1">
    <source>
        <dbReference type="SAM" id="MobiDB-lite"/>
    </source>
</evidence>
<name>A0A7X9IMH7_9DELT</name>
<proteinExistence type="predicted"/>
<comment type="caution">
    <text evidence="2">The sequence shown here is derived from an EMBL/GenBank/DDBJ whole genome shotgun (WGS) entry which is preliminary data.</text>
</comment>
<dbReference type="AlphaFoldDB" id="A0A7X9IMH7"/>
<organism evidence="2 3">
    <name type="scientific">SAR324 cluster bacterium</name>
    <dbReference type="NCBI Taxonomy" id="2024889"/>
    <lineage>
        <taxon>Bacteria</taxon>
        <taxon>Deltaproteobacteria</taxon>
        <taxon>SAR324 cluster</taxon>
    </lineage>
</organism>
<dbReference type="EMBL" id="JAAZON010000590">
    <property type="protein sequence ID" value="NMC64050.1"/>
    <property type="molecule type" value="Genomic_DNA"/>
</dbReference>
<feature type="non-terminal residue" evidence="2">
    <location>
        <position position="325"/>
    </location>
</feature>
<feature type="compositionally biased region" description="Basic and acidic residues" evidence="1">
    <location>
        <begin position="1"/>
        <end position="23"/>
    </location>
</feature>
<accession>A0A7X9IMH7</accession>
<feature type="region of interest" description="Disordered" evidence="1">
    <location>
        <begin position="1"/>
        <end position="26"/>
    </location>
</feature>
<dbReference type="Proteomes" id="UP000524246">
    <property type="component" value="Unassembled WGS sequence"/>
</dbReference>
<evidence type="ECO:0000313" key="2">
    <source>
        <dbReference type="EMBL" id="NMC64050.1"/>
    </source>
</evidence>